<dbReference type="AlphaFoldDB" id="A0A977KAG6"/>
<gene>
    <name evidence="1" type="ORF">IPA_01220</name>
</gene>
<dbReference type="KEGG" id="ipc:IPA_01220"/>
<organism evidence="1 2">
    <name type="scientific">Ignicoccus pacificus DSM 13166</name>
    <dbReference type="NCBI Taxonomy" id="940294"/>
    <lineage>
        <taxon>Archaea</taxon>
        <taxon>Thermoproteota</taxon>
        <taxon>Thermoprotei</taxon>
        <taxon>Desulfurococcales</taxon>
        <taxon>Desulfurococcaceae</taxon>
        <taxon>Ignicoccus</taxon>
    </lineage>
</organism>
<evidence type="ECO:0000313" key="2">
    <source>
        <dbReference type="Proteomes" id="UP001063698"/>
    </source>
</evidence>
<sequence length="89" mass="10252">MFAQIALWALLSFVLAYILGIEIKQTCQSAKDLDVVYWCFGARLYKGYNEARDLGKSCKERRRRVVLIHYLGKPQGADLDTLNVLWLTI</sequence>
<keyword evidence="2" id="KW-1185">Reference proteome</keyword>
<proteinExistence type="predicted"/>
<dbReference type="EMBL" id="CP006868">
    <property type="protein sequence ID" value="UXD22057.1"/>
    <property type="molecule type" value="Genomic_DNA"/>
</dbReference>
<protein>
    <submittedName>
        <fullName evidence="1">Uncharacterized protein</fullName>
    </submittedName>
</protein>
<accession>A0A977KAG6</accession>
<evidence type="ECO:0000313" key="1">
    <source>
        <dbReference type="EMBL" id="UXD22057.1"/>
    </source>
</evidence>
<reference evidence="1" key="1">
    <citation type="submission" date="2013-11" db="EMBL/GenBank/DDBJ databases">
        <title>Comparative genomics of Ignicoccus.</title>
        <authorList>
            <person name="Podar M."/>
        </authorList>
    </citation>
    <scope>NUCLEOTIDE SEQUENCE</scope>
    <source>
        <strain evidence="1">DSM 13166</strain>
    </source>
</reference>
<dbReference type="Proteomes" id="UP001063698">
    <property type="component" value="Chromosome"/>
</dbReference>
<name>A0A977KAG6_9CREN</name>